<dbReference type="SUPFAM" id="SSF51045">
    <property type="entry name" value="WW domain"/>
    <property type="match status" value="1"/>
</dbReference>
<dbReference type="InterPro" id="IPR046357">
    <property type="entry name" value="PPIase_dom_sf"/>
</dbReference>
<sequence>MADEGASKREKREVDTQLPAGWIQKESKSKPGKYYYFNTATQESVWERPTAAASSKGSTAQSSGPSKVRASHILAKHRDSRRPSSWRQNTITRTKAEAIEIIKRHREAIAQGADFAKIAETESDCSSAKRGGDLGAFGRGQMQTTDVMTPGSHTTCLASPCFPANAEAFEKAAFALKVGELSDLVDTDSGIHIILRTE</sequence>
<reference evidence="9 10" key="1">
    <citation type="journal article" date="2008" name="Nature">
        <title>The genome of the choanoflagellate Monosiga brevicollis and the origin of metazoans.</title>
        <authorList>
            <consortium name="JGI Sequencing"/>
            <person name="King N."/>
            <person name="Westbrook M.J."/>
            <person name="Young S.L."/>
            <person name="Kuo A."/>
            <person name="Abedin M."/>
            <person name="Chapman J."/>
            <person name="Fairclough S."/>
            <person name="Hellsten U."/>
            <person name="Isogai Y."/>
            <person name="Letunic I."/>
            <person name="Marr M."/>
            <person name="Pincus D."/>
            <person name="Putnam N."/>
            <person name="Rokas A."/>
            <person name="Wright K.J."/>
            <person name="Zuzow R."/>
            <person name="Dirks W."/>
            <person name="Good M."/>
            <person name="Goodstein D."/>
            <person name="Lemons D."/>
            <person name="Li W."/>
            <person name="Lyons J.B."/>
            <person name="Morris A."/>
            <person name="Nichols S."/>
            <person name="Richter D.J."/>
            <person name="Salamov A."/>
            <person name="Bork P."/>
            <person name="Lim W.A."/>
            <person name="Manning G."/>
            <person name="Miller W.T."/>
            <person name="McGinnis W."/>
            <person name="Shapiro H."/>
            <person name="Tjian R."/>
            <person name="Grigoriev I.V."/>
            <person name="Rokhsar D."/>
        </authorList>
    </citation>
    <scope>NUCLEOTIDE SEQUENCE [LARGE SCALE GENOMIC DNA]</scope>
    <source>
        <strain evidence="10">MX1 / ATCC 50154</strain>
    </source>
</reference>
<dbReference type="InterPro" id="IPR000297">
    <property type="entry name" value="PPIase_PpiC"/>
</dbReference>
<dbReference type="Proteomes" id="UP000001357">
    <property type="component" value="Unassembled WGS sequence"/>
</dbReference>
<feature type="domain" description="PpiC" evidence="8">
    <location>
        <begin position="65"/>
        <end position="198"/>
    </location>
</feature>
<name>A9V341_MONBE</name>
<proteinExistence type="predicted"/>
<feature type="region of interest" description="Disordered" evidence="6">
    <location>
        <begin position="1"/>
        <end position="25"/>
    </location>
</feature>
<dbReference type="Gene3D" id="3.10.50.40">
    <property type="match status" value="1"/>
</dbReference>
<dbReference type="EC" id="5.2.1.8" evidence="5"/>
<feature type="domain" description="WW" evidence="7">
    <location>
        <begin position="16"/>
        <end position="51"/>
    </location>
</feature>
<dbReference type="InterPro" id="IPR051370">
    <property type="entry name" value="PPIase_Pin1"/>
</dbReference>
<dbReference type="FunCoup" id="A9V341">
    <property type="interactions" value="1168"/>
</dbReference>
<dbReference type="PANTHER" id="PTHR10657">
    <property type="entry name" value="PEPTIDYL-PROLYL CIS-TRANS ISOMERASE"/>
    <property type="match status" value="1"/>
</dbReference>
<dbReference type="InParanoid" id="A9V341"/>
<evidence type="ECO:0000256" key="4">
    <source>
        <dbReference type="PROSITE-ProRule" id="PRU00278"/>
    </source>
</evidence>
<dbReference type="GO" id="GO:0080090">
    <property type="term" value="P:regulation of primary metabolic process"/>
    <property type="evidence" value="ECO:0007669"/>
    <property type="project" value="UniProtKB-ARBA"/>
</dbReference>
<feature type="region of interest" description="Disordered" evidence="6">
    <location>
        <begin position="46"/>
        <end position="87"/>
    </location>
</feature>
<dbReference type="GeneID" id="5892512"/>
<evidence type="ECO:0000313" key="10">
    <source>
        <dbReference type="Proteomes" id="UP000001357"/>
    </source>
</evidence>
<dbReference type="InterPro" id="IPR001202">
    <property type="entry name" value="WW_dom"/>
</dbReference>
<evidence type="ECO:0000259" key="8">
    <source>
        <dbReference type="PROSITE" id="PS50198"/>
    </source>
</evidence>
<dbReference type="SUPFAM" id="SSF54534">
    <property type="entry name" value="FKBP-like"/>
    <property type="match status" value="1"/>
</dbReference>
<dbReference type="AlphaFoldDB" id="A9V341"/>
<dbReference type="Pfam" id="PF00397">
    <property type="entry name" value="WW"/>
    <property type="match status" value="1"/>
</dbReference>
<dbReference type="InterPro" id="IPR036020">
    <property type="entry name" value="WW_dom_sf"/>
</dbReference>
<evidence type="ECO:0000256" key="5">
    <source>
        <dbReference type="RuleBase" id="RU363014"/>
    </source>
</evidence>
<dbReference type="Pfam" id="PF00639">
    <property type="entry name" value="Rotamase"/>
    <property type="match status" value="1"/>
</dbReference>
<comment type="catalytic activity">
    <reaction evidence="1 5">
        <text>[protein]-peptidylproline (omega=180) = [protein]-peptidylproline (omega=0)</text>
        <dbReference type="Rhea" id="RHEA:16237"/>
        <dbReference type="Rhea" id="RHEA-COMP:10747"/>
        <dbReference type="Rhea" id="RHEA-COMP:10748"/>
        <dbReference type="ChEBI" id="CHEBI:83833"/>
        <dbReference type="ChEBI" id="CHEBI:83834"/>
        <dbReference type="EC" id="5.2.1.8"/>
    </reaction>
</comment>
<dbReference type="STRING" id="81824.A9V341"/>
<dbReference type="GO" id="GO:0005634">
    <property type="term" value="C:nucleus"/>
    <property type="evidence" value="ECO:0000318"/>
    <property type="project" value="GO_Central"/>
</dbReference>
<evidence type="ECO:0000256" key="2">
    <source>
        <dbReference type="ARBA" id="ARBA00023110"/>
    </source>
</evidence>
<keyword evidence="10" id="KW-1185">Reference proteome</keyword>
<organism evidence="9 10">
    <name type="scientific">Monosiga brevicollis</name>
    <name type="common">Choanoflagellate</name>
    <dbReference type="NCBI Taxonomy" id="81824"/>
    <lineage>
        <taxon>Eukaryota</taxon>
        <taxon>Choanoflagellata</taxon>
        <taxon>Craspedida</taxon>
        <taxon>Salpingoecidae</taxon>
        <taxon>Monosiga</taxon>
    </lineage>
</organism>
<dbReference type="CDD" id="cd00201">
    <property type="entry name" value="WW"/>
    <property type="match status" value="1"/>
</dbReference>
<dbReference type="OMA" id="DEVQCLH"/>
<evidence type="ECO:0000259" key="7">
    <source>
        <dbReference type="PROSITE" id="PS50020"/>
    </source>
</evidence>
<keyword evidence="2 4" id="KW-0697">Rotamase</keyword>
<keyword evidence="3 4" id="KW-0413">Isomerase</keyword>
<dbReference type="GO" id="GO:0005829">
    <property type="term" value="C:cytosol"/>
    <property type="evidence" value="ECO:0000318"/>
    <property type="project" value="GO_Central"/>
</dbReference>
<dbReference type="SMART" id="SM00456">
    <property type="entry name" value="WW"/>
    <property type="match status" value="1"/>
</dbReference>
<dbReference type="eggNOG" id="KOG3259">
    <property type="taxonomic scope" value="Eukaryota"/>
</dbReference>
<protein>
    <recommendedName>
        <fullName evidence="5">Peptidyl-prolyl cis-trans isomerase</fullName>
        <ecNumber evidence="5">5.2.1.8</ecNumber>
    </recommendedName>
</protein>
<dbReference type="PROSITE" id="PS50198">
    <property type="entry name" value="PPIC_PPIASE_2"/>
    <property type="match status" value="1"/>
</dbReference>
<evidence type="ECO:0000256" key="1">
    <source>
        <dbReference type="ARBA" id="ARBA00000971"/>
    </source>
</evidence>
<accession>A9V341</accession>
<dbReference type="GO" id="GO:0060255">
    <property type="term" value="P:regulation of macromolecule metabolic process"/>
    <property type="evidence" value="ECO:0007669"/>
    <property type="project" value="UniProtKB-ARBA"/>
</dbReference>
<evidence type="ECO:0000313" key="9">
    <source>
        <dbReference type="EMBL" id="EDQ88122.1"/>
    </source>
</evidence>
<dbReference type="RefSeq" id="XP_001747198.1">
    <property type="nucleotide sequence ID" value="XM_001747146.1"/>
</dbReference>
<dbReference type="PANTHER" id="PTHR10657:SF4">
    <property type="entry name" value="PEPTIDYL-PROLYL CIS-TRANS ISOMERASE-RELATED"/>
    <property type="match status" value="1"/>
</dbReference>
<evidence type="ECO:0000256" key="6">
    <source>
        <dbReference type="SAM" id="MobiDB-lite"/>
    </source>
</evidence>
<feature type="compositionally biased region" description="Basic and acidic residues" evidence="6">
    <location>
        <begin position="1"/>
        <end position="15"/>
    </location>
</feature>
<feature type="compositionally biased region" description="Polar residues" evidence="6">
    <location>
        <begin position="52"/>
        <end position="65"/>
    </location>
</feature>
<evidence type="ECO:0000256" key="3">
    <source>
        <dbReference type="ARBA" id="ARBA00023235"/>
    </source>
</evidence>
<dbReference type="GO" id="GO:0003755">
    <property type="term" value="F:peptidyl-prolyl cis-trans isomerase activity"/>
    <property type="evidence" value="ECO:0000318"/>
    <property type="project" value="GO_Central"/>
</dbReference>
<dbReference type="KEGG" id="mbr:MONBRDRAFT_33031"/>
<dbReference type="PROSITE" id="PS50020">
    <property type="entry name" value="WW_DOMAIN_2"/>
    <property type="match status" value="1"/>
</dbReference>
<dbReference type="Gene3D" id="2.20.70.10">
    <property type="match status" value="1"/>
</dbReference>
<dbReference type="FunFam" id="3.10.50.40:FF:000057">
    <property type="entry name" value="Peptidyl-prolyl cis-trans isomerase"/>
    <property type="match status" value="1"/>
</dbReference>
<dbReference type="EMBL" id="CH991556">
    <property type="protein sequence ID" value="EDQ88122.1"/>
    <property type="molecule type" value="Genomic_DNA"/>
</dbReference>
<gene>
    <name evidence="9" type="ORF">MONBRDRAFT_33031</name>
</gene>